<dbReference type="EMBL" id="KN823673">
    <property type="protein sequence ID" value="KIO16108.1"/>
    <property type="molecule type" value="Genomic_DNA"/>
</dbReference>
<organism evidence="2 3">
    <name type="scientific">Tulasnella calospora MUT 4182</name>
    <dbReference type="NCBI Taxonomy" id="1051891"/>
    <lineage>
        <taxon>Eukaryota</taxon>
        <taxon>Fungi</taxon>
        <taxon>Dikarya</taxon>
        <taxon>Basidiomycota</taxon>
        <taxon>Agaricomycotina</taxon>
        <taxon>Agaricomycetes</taxon>
        <taxon>Cantharellales</taxon>
        <taxon>Tulasnellaceae</taxon>
        <taxon>Tulasnella</taxon>
    </lineage>
</organism>
<dbReference type="OrthoDB" id="3238877at2759"/>
<keyword evidence="3" id="KW-1185">Reference proteome</keyword>
<feature type="region of interest" description="Disordered" evidence="1">
    <location>
        <begin position="80"/>
        <end position="120"/>
    </location>
</feature>
<accession>A0A0C3K3V9</accession>
<proteinExistence type="predicted"/>
<gene>
    <name evidence="2" type="ORF">M407DRAFT_34256</name>
</gene>
<dbReference type="AlphaFoldDB" id="A0A0C3K3V9"/>
<sequence>MHDGSERLHELADSVQHGAVFNEQTAQEVGQGLMGAYLDELANKRIEKTARLISKRSRSREMLKAKPSKSLVPVDVLQVLQEGSSPPPPRRSLQEGSSPPRRSSGPRCRPADLMFSLRTL</sequence>
<reference evidence="2 3" key="1">
    <citation type="submission" date="2014-04" db="EMBL/GenBank/DDBJ databases">
        <authorList>
            <consortium name="DOE Joint Genome Institute"/>
            <person name="Kuo A."/>
            <person name="Girlanda M."/>
            <person name="Perotto S."/>
            <person name="Kohler A."/>
            <person name="Nagy L.G."/>
            <person name="Floudas D."/>
            <person name="Copeland A."/>
            <person name="Barry K.W."/>
            <person name="Cichocki N."/>
            <person name="Veneault-Fourrey C."/>
            <person name="LaButti K."/>
            <person name="Lindquist E.A."/>
            <person name="Lipzen A."/>
            <person name="Lundell T."/>
            <person name="Morin E."/>
            <person name="Murat C."/>
            <person name="Sun H."/>
            <person name="Tunlid A."/>
            <person name="Henrissat B."/>
            <person name="Grigoriev I.V."/>
            <person name="Hibbett D.S."/>
            <person name="Martin F."/>
            <person name="Nordberg H.P."/>
            <person name="Cantor M.N."/>
            <person name="Hua S.X."/>
        </authorList>
    </citation>
    <scope>NUCLEOTIDE SEQUENCE [LARGE SCALE GENOMIC DNA]</scope>
    <source>
        <strain evidence="2 3">MUT 4182</strain>
    </source>
</reference>
<name>A0A0C3K3V9_9AGAM</name>
<reference evidence="3" key="2">
    <citation type="submission" date="2015-01" db="EMBL/GenBank/DDBJ databases">
        <title>Evolutionary Origins and Diversification of the Mycorrhizal Mutualists.</title>
        <authorList>
            <consortium name="DOE Joint Genome Institute"/>
            <consortium name="Mycorrhizal Genomics Consortium"/>
            <person name="Kohler A."/>
            <person name="Kuo A."/>
            <person name="Nagy L.G."/>
            <person name="Floudas D."/>
            <person name="Copeland A."/>
            <person name="Barry K.W."/>
            <person name="Cichocki N."/>
            <person name="Veneault-Fourrey C."/>
            <person name="LaButti K."/>
            <person name="Lindquist E.A."/>
            <person name="Lipzen A."/>
            <person name="Lundell T."/>
            <person name="Morin E."/>
            <person name="Murat C."/>
            <person name="Riley R."/>
            <person name="Ohm R."/>
            <person name="Sun H."/>
            <person name="Tunlid A."/>
            <person name="Henrissat B."/>
            <person name="Grigoriev I.V."/>
            <person name="Hibbett D.S."/>
            <person name="Martin F."/>
        </authorList>
    </citation>
    <scope>NUCLEOTIDE SEQUENCE [LARGE SCALE GENOMIC DNA]</scope>
    <source>
        <strain evidence="3">MUT 4182</strain>
    </source>
</reference>
<dbReference type="Proteomes" id="UP000054248">
    <property type="component" value="Unassembled WGS sequence"/>
</dbReference>
<evidence type="ECO:0000313" key="2">
    <source>
        <dbReference type="EMBL" id="KIO16108.1"/>
    </source>
</evidence>
<dbReference type="HOGENOM" id="CLU_2051393_0_0_1"/>
<evidence type="ECO:0000256" key="1">
    <source>
        <dbReference type="SAM" id="MobiDB-lite"/>
    </source>
</evidence>
<evidence type="ECO:0000313" key="3">
    <source>
        <dbReference type="Proteomes" id="UP000054248"/>
    </source>
</evidence>
<protein>
    <submittedName>
        <fullName evidence="2">Uncharacterized protein</fullName>
    </submittedName>
</protein>
<feature type="compositionally biased region" description="Low complexity" evidence="1">
    <location>
        <begin position="96"/>
        <end position="108"/>
    </location>
</feature>